<keyword evidence="5 8" id="KW-0812">Transmembrane</keyword>
<feature type="domain" description="Type II secretion system protein GspF" evidence="9">
    <location>
        <begin position="271"/>
        <end position="392"/>
    </location>
</feature>
<keyword evidence="4" id="KW-0997">Cell inner membrane</keyword>
<dbReference type="InterPro" id="IPR011850">
    <property type="entry name" value="T2SS_GspF"/>
</dbReference>
<evidence type="ECO:0000256" key="5">
    <source>
        <dbReference type="ARBA" id="ARBA00022692"/>
    </source>
</evidence>
<comment type="subcellular location">
    <subcellularLocation>
        <location evidence="1">Cell inner membrane</location>
        <topology evidence="1">Multi-pass membrane protein</topology>
    </subcellularLocation>
</comment>
<dbReference type="PANTHER" id="PTHR30012">
    <property type="entry name" value="GENERAL SECRETION PATHWAY PROTEIN"/>
    <property type="match status" value="1"/>
</dbReference>
<protein>
    <submittedName>
        <fullName evidence="10">Type II secretion system protein GspF</fullName>
    </submittedName>
</protein>
<keyword evidence="7 8" id="KW-0472">Membrane</keyword>
<sequence length="402" mass="43975">MPSFEYQAAAPNGKKRKGYIDADSERHARQLLRDQQLIPISLSASTPKTQSQSSHFGRVPARDIALFTQQFAALIQSAIPLEEALRVAAEQTRNKALRRTLQAVRSKILEGHSLADGLKEHPKVFPAVYRALVAAGEHSGDLGKVLMRLADYTTRAQALKGTVTQAAIYPAVLTLVSIGVITMLMAYVVPKVVEQFADMGQQLPFLTRIMITVSDFIVNSGWLVLLMIVVATVLWKKLLTYPAFRFKVHKSLLKMPAIGSLVINLETARLLNTLSIMTQSGSPLLDSLRISKDTLNNLVVQQAIAEASERVREGQLLSKAMTDAKIFPPIAVYMIANGEHSGELGDALGQAAQQQESLLTGVINIATRLIEPMLIIIFGALVLTIVLAILLPILQLNNLTQF</sequence>
<feature type="domain" description="Type II secretion system protein GspF" evidence="9">
    <location>
        <begin position="67"/>
        <end position="190"/>
    </location>
</feature>
<evidence type="ECO:0000259" key="9">
    <source>
        <dbReference type="Pfam" id="PF00482"/>
    </source>
</evidence>
<proteinExistence type="inferred from homology"/>
<accession>A0A437QAV8</accession>
<dbReference type="InterPro" id="IPR042094">
    <property type="entry name" value="T2SS_GspF_sf"/>
</dbReference>
<comment type="caution">
    <text evidence="10">The sequence shown here is derived from an EMBL/GenBank/DDBJ whole genome shotgun (WGS) entry which is preliminary data.</text>
</comment>
<reference evidence="10 11" key="1">
    <citation type="submission" date="2019-01" db="EMBL/GenBank/DDBJ databases">
        <authorList>
            <person name="Chen W.-M."/>
        </authorList>
    </citation>
    <scope>NUCLEOTIDE SEQUENCE [LARGE SCALE GENOMIC DNA]</scope>
    <source>
        <strain evidence="10 11">HPM-16</strain>
    </source>
</reference>
<dbReference type="PANTHER" id="PTHR30012:SF0">
    <property type="entry name" value="TYPE II SECRETION SYSTEM PROTEIN F-RELATED"/>
    <property type="match status" value="1"/>
</dbReference>
<dbReference type="GO" id="GO:0015628">
    <property type="term" value="P:protein secretion by the type II secretion system"/>
    <property type="evidence" value="ECO:0007669"/>
    <property type="project" value="InterPro"/>
</dbReference>
<dbReference type="Gene3D" id="1.20.81.30">
    <property type="entry name" value="Type II secretion system (T2SS), domain F"/>
    <property type="match status" value="2"/>
</dbReference>
<comment type="similarity">
    <text evidence="2">Belongs to the GSP F family.</text>
</comment>
<dbReference type="EMBL" id="SACQ01000002">
    <property type="protein sequence ID" value="RVU31671.1"/>
    <property type="molecule type" value="Genomic_DNA"/>
</dbReference>
<feature type="transmembrane region" description="Helical" evidence="8">
    <location>
        <begin position="209"/>
        <end position="235"/>
    </location>
</feature>
<evidence type="ECO:0000256" key="8">
    <source>
        <dbReference type="SAM" id="Phobius"/>
    </source>
</evidence>
<organism evidence="10 11">
    <name type="scientific">Neptunomonas marina</name>
    <dbReference type="NCBI Taxonomy" id="1815562"/>
    <lineage>
        <taxon>Bacteria</taxon>
        <taxon>Pseudomonadati</taxon>
        <taxon>Pseudomonadota</taxon>
        <taxon>Gammaproteobacteria</taxon>
        <taxon>Oceanospirillales</taxon>
        <taxon>Oceanospirillaceae</taxon>
        <taxon>Neptunomonas</taxon>
    </lineage>
</organism>
<dbReference type="InterPro" id="IPR003004">
    <property type="entry name" value="GspF/PilC"/>
</dbReference>
<keyword evidence="11" id="KW-1185">Reference proteome</keyword>
<evidence type="ECO:0000256" key="7">
    <source>
        <dbReference type="ARBA" id="ARBA00023136"/>
    </source>
</evidence>
<dbReference type="RefSeq" id="WP_127693530.1">
    <property type="nucleotide sequence ID" value="NZ_SACQ01000002.1"/>
</dbReference>
<evidence type="ECO:0000256" key="4">
    <source>
        <dbReference type="ARBA" id="ARBA00022519"/>
    </source>
</evidence>
<evidence type="ECO:0000313" key="10">
    <source>
        <dbReference type="EMBL" id="RVU31671.1"/>
    </source>
</evidence>
<evidence type="ECO:0000256" key="3">
    <source>
        <dbReference type="ARBA" id="ARBA00022475"/>
    </source>
</evidence>
<feature type="transmembrane region" description="Helical" evidence="8">
    <location>
        <begin position="373"/>
        <end position="394"/>
    </location>
</feature>
<name>A0A437QAV8_9GAMM</name>
<evidence type="ECO:0000256" key="2">
    <source>
        <dbReference type="ARBA" id="ARBA00005745"/>
    </source>
</evidence>
<gene>
    <name evidence="10" type="primary">gspF</name>
    <name evidence="10" type="ORF">EOE65_06760</name>
</gene>
<dbReference type="FunFam" id="1.20.81.30:FF:000001">
    <property type="entry name" value="Type II secretion system protein F"/>
    <property type="match status" value="2"/>
</dbReference>
<keyword evidence="3" id="KW-1003">Cell membrane</keyword>
<evidence type="ECO:0000313" key="11">
    <source>
        <dbReference type="Proteomes" id="UP000282818"/>
    </source>
</evidence>
<keyword evidence="6 8" id="KW-1133">Transmembrane helix</keyword>
<dbReference type="GO" id="GO:0005886">
    <property type="term" value="C:plasma membrane"/>
    <property type="evidence" value="ECO:0007669"/>
    <property type="project" value="UniProtKB-SubCell"/>
</dbReference>
<dbReference type="AlphaFoldDB" id="A0A437QAV8"/>
<dbReference type="PRINTS" id="PR00812">
    <property type="entry name" value="BCTERIALGSPF"/>
</dbReference>
<dbReference type="GO" id="GO:0015627">
    <property type="term" value="C:type II protein secretion system complex"/>
    <property type="evidence" value="ECO:0007669"/>
    <property type="project" value="InterPro"/>
</dbReference>
<dbReference type="Proteomes" id="UP000282818">
    <property type="component" value="Unassembled WGS sequence"/>
</dbReference>
<evidence type="ECO:0000256" key="1">
    <source>
        <dbReference type="ARBA" id="ARBA00004429"/>
    </source>
</evidence>
<feature type="transmembrane region" description="Helical" evidence="8">
    <location>
        <begin position="167"/>
        <end position="189"/>
    </location>
</feature>
<evidence type="ECO:0000256" key="6">
    <source>
        <dbReference type="ARBA" id="ARBA00022989"/>
    </source>
</evidence>
<dbReference type="InterPro" id="IPR018076">
    <property type="entry name" value="T2SS_GspF_dom"/>
</dbReference>
<dbReference type="Pfam" id="PF00482">
    <property type="entry name" value="T2SSF"/>
    <property type="match status" value="2"/>
</dbReference>
<dbReference type="NCBIfam" id="TIGR02120">
    <property type="entry name" value="GspF"/>
    <property type="match status" value="1"/>
</dbReference>